<feature type="region of interest" description="Disordered" evidence="1">
    <location>
        <begin position="81"/>
        <end position="100"/>
    </location>
</feature>
<comment type="caution">
    <text evidence="2">The sequence shown here is derived from an EMBL/GenBank/DDBJ whole genome shotgun (WGS) entry which is preliminary data.</text>
</comment>
<evidence type="ECO:0000256" key="1">
    <source>
        <dbReference type="SAM" id="MobiDB-lite"/>
    </source>
</evidence>
<feature type="region of interest" description="Disordered" evidence="1">
    <location>
        <begin position="43"/>
        <end position="65"/>
    </location>
</feature>
<evidence type="ECO:0000313" key="2">
    <source>
        <dbReference type="EMBL" id="GMN45364.1"/>
    </source>
</evidence>
<accession>A0AA88A3Z6</accession>
<name>A0AA88A3Z6_FICCA</name>
<dbReference type="Proteomes" id="UP001187192">
    <property type="component" value="Unassembled WGS sequence"/>
</dbReference>
<proteinExistence type="predicted"/>
<gene>
    <name evidence="2" type="ORF">TIFTF001_014566</name>
</gene>
<evidence type="ECO:0000313" key="3">
    <source>
        <dbReference type="Proteomes" id="UP001187192"/>
    </source>
</evidence>
<dbReference type="EMBL" id="BTGU01000020">
    <property type="protein sequence ID" value="GMN45364.1"/>
    <property type="molecule type" value="Genomic_DNA"/>
</dbReference>
<dbReference type="AlphaFoldDB" id="A0AA88A3Z6"/>
<keyword evidence="3" id="KW-1185">Reference proteome</keyword>
<reference evidence="2" key="1">
    <citation type="submission" date="2023-07" db="EMBL/GenBank/DDBJ databases">
        <title>draft genome sequence of fig (Ficus carica).</title>
        <authorList>
            <person name="Takahashi T."/>
            <person name="Nishimura K."/>
        </authorList>
    </citation>
    <scope>NUCLEOTIDE SEQUENCE</scope>
</reference>
<sequence>MGRHAPGVWMLDLHLTDVTVMGGTRVQVISTGSNGQYCISSLSTGTGQRGRSNMGRPSPKGLGCSQRSVAWAGTLEPDGDMLERLTRSSPTRPTDTRGATVEDGLELGRVVLWSSLEWWMHKVVQ</sequence>
<organism evidence="2 3">
    <name type="scientific">Ficus carica</name>
    <name type="common">Common fig</name>
    <dbReference type="NCBI Taxonomy" id="3494"/>
    <lineage>
        <taxon>Eukaryota</taxon>
        <taxon>Viridiplantae</taxon>
        <taxon>Streptophyta</taxon>
        <taxon>Embryophyta</taxon>
        <taxon>Tracheophyta</taxon>
        <taxon>Spermatophyta</taxon>
        <taxon>Magnoliopsida</taxon>
        <taxon>eudicotyledons</taxon>
        <taxon>Gunneridae</taxon>
        <taxon>Pentapetalae</taxon>
        <taxon>rosids</taxon>
        <taxon>fabids</taxon>
        <taxon>Rosales</taxon>
        <taxon>Moraceae</taxon>
        <taxon>Ficeae</taxon>
        <taxon>Ficus</taxon>
    </lineage>
</organism>
<feature type="compositionally biased region" description="Low complexity" evidence="1">
    <location>
        <begin position="87"/>
        <end position="97"/>
    </location>
</feature>
<protein>
    <submittedName>
        <fullName evidence="2">Uncharacterized protein</fullName>
    </submittedName>
</protein>